<dbReference type="KEGG" id="amar:AMRN_1527"/>
<dbReference type="Proteomes" id="UP000224740">
    <property type="component" value="Unassembled WGS sequence"/>
</dbReference>
<dbReference type="RefSeq" id="WP_099310869.1">
    <property type="nucleotide sequence ID" value="NZ_CP032101.1"/>
</dbReference>
<dbReference type="EMBL" id="CP032101">
    <property type="protein sequence ID" value="AXX87262.1"/>
    <property type="molecule type" value="Genomic_DNA"/>
</dbReference>
<dbReference type="Proteomes" id="UP000264693">
    <property type="component" value="Chromosome"/>
</dbReference>
<reference evidence="2" key="2">
    <citation type="submission" date="2017-09" db="EMBL/GenBank/DDBJ databases">
        <authorList>
            <person name="Perez-Cataluna A."/>
            <person name="Figueras M.J."/>
            <person name="Salas-Masso N."/>
        </authorList>
    </citation>
    <scope>NUCLEOTIDE SEQUENCE</scope>
    <source>
        <strain evidence="2">CECT 7727</strain>
    </source>
</reference>
<evidence type="ECO:0000313" key="4">
    <source>
        <dbReference type="Proteomes" id="UP000264693"/>
    </source>
</evidence>
<keyword evidence="3" id="KW-1185">Reference proteome</keyword>
<dbReference type="EMBL" id="NXAO01000025">
    <property type="protein sequence ID" value="PHO15519.1"/>
    <property type="molecule type" value="Genomic_DNA"/>
</dbReference>
<sequence>MTQAQISKYLDIPCSTLNDWKKEDSNRNKLYQLLINLEEKEVQNKLSKKTNHRFFHILNRNINNYSKFTADDIRKAFDRKNYHEATLKEQSIYSKFFKELEPNELDEFIKTFNVSKKNIKSIYASSPFRTLKGVAKTWDRRFRLKHIDSNTENKKSIPSALQNILNRKNLTHV</sequence>
<accession>A0A347TKY4</accession>
<name>A0A347TKY4_9BACT</name>
<proteinExistence type="predicted"/>
<evidence type="ECO:0000313" key="2">
    <source>
        <dbReference type="EMBL" id="PHO15519.1"/>
    </source>
</evidence>
<gene>
    <name evidence="1" type="ORF">AMRN_1527</name>
    <name evidence="2" type="ORF">CPH92_06175</name>
</gene>
<dbReference type="AlphaFoldDB" id="A0A347TKY4"/>
<reference evidence="1 4" key="3">
    <citation type="submission" date="2018-08" db="EMBL/GenBank/DDBJ databases">
        <title>Complete genome of the Arcobacter marinus type strain JCM 15502.</title>
        <authorList>
            <person name="Miller W.G."/>
            <person name="Yee E."/>
            <person name="Huynh S."/>
            <person name="Parker C.T."/>
        </authorList>
    </citation>
    <scope>NUCLEOTIDE SEQUENCE [LARGE SCALE GENOMIC DNA]</scope>
    <source>
        <strain evidence="1 4">JCM 15502</strain>
    </source>
</reference>
<protein>
    <submittedName>
        <fullName evidence="1">Uncharacterized protein</fullName>
    </submittedName>
</protein>
<evidence type="ECO:0000313" key="3">
    <source>
        <dbReference type="Proteomes" id="UP000224740"/>
    </source>
</evidence>
<reference evidence="3" key="1">
    <citation type="submission" date="2017-09" db="EMBL/GenBank/DDBJ databases">
        <title>Arcobacter canalis sp. nov., a new species isolated from a water canal contaminated with urban sewage.</title>
        <authorList>
            <person name="Perez-Cataluna A."/>
            <person name="Salas-Masso N."/>
            <person name="Figueras M.J."/>
        </authorList>
    </citation>
    <scope>NUCLEOTIDE SEQUENCE [LARGE SCALE GENOMIC DNA]</scope>
    <source>
        <strain evidence="3">CECT 7727</strain>
    </source>
</reference>
<organism evidence="1 4">
    <name type="scientific">Malaciobacter marinus</name>
    <dbReference type="NCBI Taxonomy" id="505249"/>
    <lineage>
        <taxon>Bacteria</taxon>
        <taxon>Pseudomonadati</taxon>
        <taxon>Campylobacterota</taxon>
        <taxon>Epsilonproteobacteria</taxon>
        <taxon>Campylobacterales</taxon>
        <taxon>Arcobacteraceae</taxon>
        <taxon>Malaciobacter</taxon>
    </lineage>
</organism>
<evidence type="ECO:0000313" key="1">
    <source>
        <dbReference type="EMBL" id="AXX87262.1"/>
    </source>
</evidence>